<keyword evidence="1" id="KW-0175">Coiled coil</keyword>
<proteinExistence type="predicted"/>
<dbReference type="STRING" id="745531.A0A0C3PL06"/>
<keyword evidence="3" id="KW-1185">Reference proteome</keyword>
<sequence length="170" mass="18855">MAQKTSGDGPQRGKPSVSQALWGHLLQRNIPPALRGTPSLSSSPVPIAPVDKNGTSMRMLLHDNQATLEKFSGHVEKLTSRVDDAKREIATAHRIFQFGHEKLVEENVSLLNRCQTEIQKSVGKPAQADRLEDTRKLLSAVERTIESLSSRVDALQMVRVRKYGSLVYLC</sequence>
<dbReference type="OrthoDB" id="3270311at2759"/>
<evidence type="ECO:0000256" key="1">
    <source>
        <dbReference type="SAM" id="Coils"/>
    </source>
</evidence>
<dbReference type="AlphaFoldDB" id="A0A0C3PL06"/>
<name>A0A0C3PL06_PHLG1</name>
<reference evidence="2 3" key="1">
    <citation type="journal article" date="2014" name="PLoS Genet.">
        <title>Analysis of the Phlebiopsis gigantea genome, transcriptome and secretome provides insight into its pioneer colonization strategies of wood.</title>
        <authorList>
            <person name="Hori C."/>
            <person name="Ishida T."/>
            <person name="Igarashi K."/>
            <person name="Samejima M."/>
            <person name="Suzuki H."/>
            <person name="Master E."/>
            <person name="Ferreira P."/>
            <person name="Ruiz-Duenas F.J."/>
            <person name="Held B."/>
            <person name="Canessa P."/>
            <person name="Larrondo L.F."/>
            <person name="Schmoll M."/>
            <person name="Druzhinina I.S."/>
            <person name="Kubicek C.P."/>
            <person name="Gaskell J.A."/>
            <person name="Kersten P."/>
            <person name="St John F."/>
            <person name="Glasner J."/>
            <person name="Sabat G."/>
            <person name="Splinter BonDurant S."/>
            <person name="Syed K."/>
            <person name="Yadav J."/>
            <person name="Mgbeahuruike A.C."/>
            <person name="Kovalchuk A."/>
            <person name="Asiegbu F.O."/>
            <person name="Lackner G."/>
            <person name="Hoffmeister D."/>
            <person name="Rencoret J."/>
            <person name="Gutierrez A."/>
            <person name="Sun H."/>
            <person name="Lindquist E."/>
            <person name="Barry K."/>
            <person name="Riley R."/>
            <person name="Grigoriev I.V."/>
            <person name="Henrissat B."/>
            <person name="Kues U."/>
            <person name="Berka R.M."/>
            <person name="Martinez A.T."/>
            <person name="Covert S.F."/>
            <person name="Blanchette R.A."/>
            <person name="Cullen D."/>
        </authorList>
    </citation>
    <scope>NUCLEOTIDE SEQUENCE [LARGE SCALE GENOMIC DNA]</scope>
    <source>
        <strain evidence="2 3">11061_1 CR5-6</strain>
    </source>
</reference>
<feature type="coiled-coil region" evidence="1">
    <location>
        <begin position="131"/>
        <end position="158"/>
    </location>
</feature>
<dbReference type="EMBL" id="KN840504">
    <property type="protein sequence ID" value="KIP07088.1"/>
    <property type="molecule type" value="Genomic_DNA"/>
</dbReference>
<protein>
    <submittedName>
        <fullName evidence="2">Uncharacterized protein</fullName>
    </submittedName>
</protein>
<dbReference type="Proteomes" id="UP000053257">
    <property type="component" value="Unassembled WGS sequence"/>
</dbReference>
<accession>A0A0C3PL06</accession>
<evidence type="ECO:0000313" key="2">
    <source>
        <dbReference type="EMBL" id="KIP07088.1"/>
    </source>
</evidence>
<gene>
    <name evidence="2" type="ORF">PHLGIDRAFT_71638</name>
</gene>
<evidence type="ECO:0000313" key="3">
    <source>
        <dbReference type="Proteomes" id="UP000053257"/>
    </source>
</evidence>
<feature type="coiled-coil region" evidence="1">
    <location>
        <begin position="68"/>
        <end position="95"/>
    </location>
</feature>
<dbReference type="HOGENOM" id="CLU_135144_0_0_1"/>
<organism evidence="2 3">
    <name type="scientific">Phlebiopsis gigantea (strain 11061_1 CR5-6)</name>
    <name type="common">White-rot fungus</name>
    <name type="synonym">Peniophora gigantea</name>
    <dbReference type="NCBI Taxonomy" id="745531"/>
    <lineage>
        <taxon>Eukaryota</taxon>
        <taxon>Fungi</taxon>
        <taxon>Dikarya</taxon>
        <taxon>Basidiomycota</taxon>
        <taxon>Agaricomycotina</taxon>
        <taxon>Agaricomycetes</taxon>
        <taxon>Polyporales</taxon>
        <taxon>Phanerochaetaceae</taxon>
        <taxon>Phlebiopsis</taxon>
    </lineage>
</organism>